<evidence type="ECO:0008006" key="5">
    <source>
        <dbReference type="Google" id="ProtNLM"/>
    </source>
</evidence>
<feature type="compositionally biased region" description="Gly residues" evidence="1">
    <location>
        <begin position="58"/>
        <end position="72"/>
    </location>
</feature>
<feature type="region of interest" description="Disordered" evidence="1">
    <location>
        <begin position="40"/>
        <end position="73"/>
    </location>
</feature>
<dbReference type="STRING" id="1802306.A3C72_02930"/>
<comment type="caution">
    <text evidence="3">The sequence shown here is derived from an EMBL/GenBank/DDBJ whole genome shotgun (WGS) entry which is preliminary data.</text>
</comment>
<evidence type="ECO:0000256" key="1">
    <source>
        <dbReference type="SAM" id="MobiDB-lite"/>
    </source>
</evidence>
<feature type="transmembrane region" description="Helical" evidence="2">
    <location>
        <begin position="7"/>
        <end position="30"/>
    </location>
</feature>
<dbReference type="AlphaFoldDB" id="A0A1G2MK10"/>
<dbReference type="EMBL" id="MHRK01000019">
    <property type="protein sequence ID" value="OHA24064.1"/>
    <property type="molecule type" value="Genomic_DNA"/>
</dbReference>
<evidence type="ECO:0000313" key="4">
    <source>
        <dbReference type="Proteomes" id="UP000177130"/>
    </source>
</evidence>
<evidence type="ECO:0000313" key="3">
    <source>
        <dbReference type="EMBL" id="OHA24064.1"/>
    </source>
</evidence>
<protein>
    <recommendedName>
        <fullName evidence="5">Protein TolB</fullName>
    </recommendedName>
</protein>
<keyword evidence="2" id="KW-1133">Transmembrane helix</keyword>
<name>A0A1G2MK10_9BACT</name>
<gene>
    <name evidence="3" type="ORF">A3C72_02930</name>
</gene>
<keyword evidence="2" id="KW-0812">Transmembrane</keyword>
<keyword evidence="2" id="KW-0472">Membrane</keyword>
<dbReference type="SUPFAM" id="SSF69304">
    <property type="entry name" value="Tricorn protease N-terminal domain"/>
    <property type="match status" value="1"/>
</dbReference>
<evidence type="ECO:0000256" key="2">
    <source>
        <dbReference type="SAM" id="Phobius"/>
    </source>
</evidence>
<accession>A0A1G2MK10</accession>
<proteinExistence type="predicted"/>
<reference evidence="3 4" key="1">
    <citation type="journal article" date="2016" name="Nat. Commun.">
        <title>Thousands of microbial genomes shed light on interconnected biogeochemical processes in an aquifer system.</title>
        <authorList>
            <person name="Anantharaman K."/>
            <person name="Brown C.T."/>
            <person name="Hug L.A."/>
            <person name="Sharon I."/>
            <person name="Castelle C.J."/>
            <person name="Probst A.J."/>
            <person name="Thomas B.C."/>
            <person name="Singh A."/>
            <person name="Wilkins M.J."/>
            <person name="Karaoz U."/>
            <person name="Brodie E.L."/>
            <person name="Williams K.H."/>
            <person name="Hubbard S.S."/>
            <person name="Banfield J.F."/>
        </authorList>
    </citation>
    <scope>NUCLEOTIDE SEQUENCE [LARGE SCALE GENOMIC DNA]</scope>
</reference>
<dbReference type="Proteomes" id="UP000177130">
    <property type="component" value="Unassembled WGS sequence"/>
</dbReference>
<organism evidence="3 4">
    <name type="scientific">Candidatus Taylorbacteria bacterium RIFCSPHIGHO2_02_FULL_43_32b</name>
    <dbReference type="NCBI Taxonomy" id="1802306"/>
    <lineage>
        <taxon>Bacteria</taxon>
        <taxon>Candidatus Tayloriibacteriota</taxon>
    </lineage>
</organism>
<sequence length="421" mass="46044">MENKKSKIIITVLVVVLFLIVGALFFLFFINQEEAGDPGDIFPGSGSDLPDMSTSTTSGGGRSGTTQGGGNLISGIQTPHPRTGTAFKPVLRLVTNKPVGGAVTFERSGKVFIRYIERAQGFTFETSAVNINNLRLTNTTVPQIYSALFNANGTIAILQYLKDESLIQTFVGNLIEKGGGQGELRGQFLKTDISTLALSPQKDKVFYLLETNSGSSGELVSLNNTQRSTEIFESPLRQWLSQWPTENKVLLYSKPSYNSEGVALFVNTVSAETTTILGGIKGLTALASPEGNHILYSNSSDKTMSTRIYRLNDNSSKTISLTTLPEKCIWSDSLPNVFYCAVPSSIPKGNYPDQWYQGTISFRDEMWKVNAETGDLEYLSPISDLAGMDIDAVNLSIDKKDKSITFMNKNDLSLWTLQIAE</sequence>